<proteinExistence type="predicted"/>
<dbReference type="SMR" id="F0JEF0"/>
<dbReference type="Proteomes" id="UP000007845">
    <property type="component" value="Chromosome"/>
</dbReference>
<dbReference type="EMBL" id="CP003220">
    <property type="protein sequence ID" value="EGB13513.1"/>
    <property type="molecule type" value="Genomic_DNA"/>
</dbReference>
<protein>
    <submittedName>
        <fullName evidence="1">OsmC family protein</fullName>
    </submittedName>
</protein>
<dbReference type="Pfam" id="PF02566">
    <property type="entry name" value="OsmC"/>
    <property type="match status" value="1"/>
</dbReference>
<dbReference type="InterPro" id="IPR036102">
    <property type="entry name" value="OsmC/Ohrsf"/>
</dbReference>
<dbReference type="HOGENOM" id="CLU_100275_4_1_7"/>
<gene>
    <name evidence="1" type="ORF">DND132_0296</name>
</gene>
<dbReference type="PANTHER" id="PTHR39624:SF2">
    <property type="entry name" value="OSMC-LIKE PROTEIN"/>
    <property type="match status" value="1"/>
</dbReference>
<accession>F0JEF0</accession>
<sequence length="126" mass="13807">MITTKSKDTDYLTEFTDGVHVAACDAPSRHGGQDAGFTPFSLLEASLAGCMNITLRVFARTHDIDLEFVETTVTLKPGEGGYTFEYSIKLPEGLSDKDRKRLIAARKGCPIHGLLGQPLSFELKEE</sequence>
<organism evidence="1 2">
    <name type="scientific">Pseudodesulfovibrio mercurii</name>
    <dbReference type="NCBI Taxonomy" id="641491"/>
    <lineage>
        <taxon>Bacteria</taxon>
        <taxon>Pseudomonadati</taxon>
        <taxon>Thermodesulfobacteriota</taxon>
        <taxon>Desulfovibrionia</taxon>
        <taxon>Desulfovibrionales</taxon>
        <taxon>Desulfovibrionaceae</taxon>
    </lineage>
</organism>
<dbReference type="KEGG" id="ddn:DND132_0296"/>
<evidence type="ECO:0000313" key="2">
    <source>
        <dbReference type="Proteomes" id="UP000007845"/>
    </source>
</evidence>
<dbReference type="Gene3D" id="3.30.300.20">
    <property type="match status" value="1"/>
</dbReference>
<dbReference type="AlphaFoldDB" id="F0JEF0"/>
<keyword evidence="2" id="KW-1185">Reference proteome</keyword>
<name>F0JEF0_9BACT</name>
<evidence type="ECO:0000313" key="1">
    <source>
        <dbReference type="EMBL" id="EGB13513.1"/>
    </source>
</evidence>
<reference evidence="1 2" key="1">
    <citation type="journal article" date="2011" name="J. Bacteriol.">
        <title>Genome sequence of the mercury-methylating strain Desulfovibrio desulfuricans ND132.</title>
        <authorList>
            <person name="Brown S.D."/>
            <person name="Gilmour C.C."/>
            <person name="Kucken A.M."/>
            <person name="Wall J.D."/>
            <person name="Elias D.A."/>
            <person name="Brandt C.C."/>
            <person name="Podar M."/>
            <person name="Chertkov O."/>
            <person name="Held B."/>
            <person name="Bruce D.C."/>
            <person name="Detter J.C."/>
            <person name="Tapia R."/>
            <person name="Han C.S."/>
            <person name="Goodwin L.A."/>
            <person name="Cheng J.F."/>
            <person name="Pitluck S."/>
            <person name="Woyke T."/>
            <person name="Mikhailova N."/>
            <person name="Ivanova N.N."/>
            <person name="Han J."/>
            <person name="Lucas S."/>
            <person name="Lapidus A.L."/>
            <person name="Land M.L."/>
            <person name="Hauser L.J."/>
            <person name="Palumbo A.V."/>
        </authorList>
    </citation>
    <scope>NUCLEOTIDE SEQUENCE [LARGE SCALE GENOMIC DNA]</scope>
    <source>
        <strain evidence="1 2">ND132</strain>
    </source>
</reference>
<dbReference type="SUPFAM" id="SSF82784">
    <property type="entry name" value="OsmC-like"/>
    <property type="match status" value="1"/>
</dbReference>
<dbReference type="InterPro" id="IPR015946">
    <property type="entry name" value="KH_dom-like_a/b"/>
</dbReference>
<dbReference type="InterPro" id="IPR003718">
    <property type="entry name" value="OsmC/Ohr_fam"/>
</dbReference>
<dbReference type="eggNOG" id="COG1765">
    <property type="taxonomic scope" value="Bacteria"/>
</dbReference>
<dbReference type="PANTHER" id="PTHR39624">
    <property type="entry name" value="PROTEIN INVOLVED IN RIMO-MEDIATED BETA-METHYLTHIOLATION OF RIBOSOMAL PROTEIN S12 YCAO"/>
    <property type="match status" value="1"/>
</dbReference>